<gene>
    <name evidence="1" type="ORF">UFOPK3381_00398</name>
</gene>
<reference evidence="1" key="1">
    <citation type="submission" date="2020-05" db="EMBL/GenBank/DDBJ databases">
        <authorList>
            <person name="Chiriac C."/>
            <person name="Salcher M."/>
            <person name="Ghai R."/>
            <person name="Kavagutti S V."/>
        </authorList>
    </citation>
    <scope>NUCLEOTIDE SEQUENCE</scope>
</reference>
<dbReference type="AlphaFoldDB" id="A0A6J7D066"/>
<accession>A0A6J7D066</accession>
<dbReference type="EMBL" id="CAFBLN010000010">
    <property type="protein sequence ID" value="CAB4863686.1"/>
    <property type="molecule type" value="Genomic_DNA"/>
</dbReference>
<evidence type="ECO:0000313" key="1">
    <source>
        <dbReference type="EMBL" id="CAB4863686.1"/>
    </source>
</evidence>
<organism evidence="1">
    <name type="scientific">freshwater metagenome</name>
    <dbReference type="NCBI Taxonomy" id="449393"/>
    <lineage>
        <taxon>unclassified sequences</taxon>
        <taxon>metagenomes</taxon>
        <taxon>ecological metagenomes</taxon>
    </lineage>
</organism>
<dbReference type="SUPFAM" id="SSF54534">
    <property type="entry name" value="FKBP-like"/>
    <property type="match status" value="1"/>
</dbReference>
<proteinExistence type="predicted"/>
<name>A0A6J7D066_9ZZZZ</name>
<protein>
    <submittedName>
        <fullName evidence="1">Unannotated protein</fullName>
    </submittedName>
</protein>
<sequence length="358" mass="36851">MRRIFVSLLLAVVVIPLLAINYGNAAVSAGRYSLSRYDFAHEVNAISTNSAMACYVTNLWGVSFASGAGTNTIDENTITAWANLRLEGLAEITYAEEQFGLVYTSDVLSAAATNLEAQMNAAASANGAGCASLASPLNALASLPTSVAASLLQAEAASELMASKLPTRIAETDAALRTFYQAHLGEYQTLCASIALVRPGDVASFSADQAAGLSVAALAAKYSQDPSATSGGAYGCFDPSSNARDLTRGLPLNTFSAPQKVSVQGQSFSLYVAATSRTPLSFEAVATQVLTDVRNVNSGSIEAAKQGIYQRVGINVNPLLGRFGSGEQGVGIYVPVSPAAANVPNGGSGLDASSALHF</sequence>